<keyword evidence="1" id="KW-0472">Membrane</keyword>
<evidence type="ECO:0000256" key="1">
    <source>
        <dbReference type="SAM" id="Phobius"/>
    </source>
</evidence>
<keyword evidence="1" id="KW-1133">Transmembrane helix</keyword>
<organism evidence="2 3">
    <name type="scientific">Cryptosporangium minutisporangium</name>
    <dbReference type="NCBI Taxonomy" id="113569"/>
    <lineage>
        <taxon>Bacteria</taxon>
        <taxon>Bacillati</taxon>
        <taxon>Actinomycetota</taxon>
        <taxon>Actinomycetes</taxon>
        <taxon>Cryptosporangiales</taxon>
        <taxon>Cryptosporangiaceae</taxon>
        <taxon>Cryptosporangium</taxon>
    </lineage>
</organism>
<comment type="caution">
    <text evidence="2">The sequence shown here is derived from an EMBL/GenBank/DDBJ whole genome shotgun (WGS) entry which is preliminary data.</text>
</comment>
<dbReference type="Proteomes" id="UP001501676">
    <property type="component" value="Unassembled WGS sequence"/>
</dbReference>
<keyword evidence="1" id="KW-0812">Transmembrane</keyword>
<evidence type="ECO:0000313" key="2">
    <source>
        <dbReference type="EMBL" id="GAA3382722.1"/>
    </source>
</evidence>
<evidence type="ECO:0000313" key="3">
    <source>
        <dbReference type="Proteomes" id="UP001501676"/>
    </source>
</evidence>
<evidence type="ECO:0008006" key="4">
    <source>
        <dbReference type="Google" id="ProtNLM"/>
    </source>
</evidence>
<sequence>MTAHPPPGNQHSRPKRKVAIIVLLTFCLVLSVPCCGGAAYFAWQAWKTGADSPDAAVTEFFQGLKYNDLDRFENSLCSEDRASADKLLTGFNESLKDSGFELQGITWERPSIVESDNASKIEYTMTTSRDGRRYKIQRLTTMKSVEERGWRVCDVGTLGL</sequence>
<feature type="transmembrane region" description="Helical" evidence="1">
    <location>
        <begin position="20"/>
        <end position="43"/>
    </location>
</feature>
<dbReference type="EMBL" id="BAAAYN010000004">
    <property type="protein sequence ID" value="GAA3382722.1"/>
    <property type="molecule type" value="Genomic_DNA"/>
</dbReference>
<protein>
    <recommendedName>
        <fullName evidence="4">DUF4878 domain-containing protein</fullName>
    </recommendedName>
</protein>
<reference evidence="3" key="1">
    <citation type="journal article" date="2019" name="Int. J. Syst. Evol. Microbiol.">
        <title>The Global Catalogue of Microorganisms (GCM) 10K type strain sequencing project: providing services to taxonomists for standard genome sequencing and annotation.</title>
        <authorList>
            <consortium name="The Broad Institute Genomics Platform"/>
            <consortium name="The Broad Institute Genome Sequencing Center for Infectious Disease"/>
            <person name="Wu L."/>
            <person name="Ma J."/>
        </authorList>
    </citation>
    <scope>NUCLEOTIDE SEQUENCE [LARGE SCALE GENOMIC DNA]</scope>
    <source>
        <strain evidence="3">JCM 9458</strain>
    </source>
</reference>
<name>A0ABP6SQX3_9ACTN</name>
<accession>A0ABP6SQX3</accession>
<gene>
    <name evidence="2" type="ORF">GCM10020369_05720</name>
</gene>
<dbReference type="RefSeq" id="WP_345726358.1">
    <property type="nucleotide sequence ID" value="NZ_BAAAYN010000004.1"/>
</dbReference>
<keyword evidence="3" id="KW-1185">Reference proteome</keyword>
<proteinExistence type="predicted"/>